<reference evidence="3 4" key="1">
    <citation type="submission" date="2017-07" db="EMBL/GenBank/DDBJ databases">
        <title>Genomes of Fischerella (Mastigocladus) sp. strains.</title>
        <authorList>
            <person name="Miller S.R."/>
        </authorList>
    </citation>
    <scope>NUCLEOTIDE SEQUENCE [LARGE SCALE GENOMIC DNA]</scope>
    <source>
        <strain evidence="3 4">CCMEE 5330</strain>
    </source>
</reference>
<dbReference type="SMART" id="SM00028">
    <property type="entry name" value="TPR"/>
    <property type="match status" value="2"/>
</dbReference>
<dbReference type="InterPro" id="IPR011990">
    <property type="entry name" value="TPR-like_helical_dom_sf"/>
</dbReference>
<dbReference type="InterPro" id="IPR019734">
    <property type="entry name" value="TPR_rpt"/>
</dbReference>
<feature type="transmembrane region" description="Helical" evidence="2">
    <location>
        <begin position="20"/>
        <end position="39"/>
    </location>
</feature>
<keyword evidence="2" id="KW-0472">Membrane</keyword>
<evidence type="ECO:0000256" key="1">
    <source>
        <dbReference type="PROSITE-ProRule" id="PRU00339"/>
    </source>
</evidence>
<proteinExistence type="predicted"/>
<dbReference type="AlphaFoldDB" id="A0A2N6MND0"/>
<gene>
    <name evidence="3" type="ORF">CEN41_01760</name>
</gene>
<dbReference type="PROSITE" id="PS50005">
    <property type="entry name" value="TPR"/>
    <property type="match status" value="1"/>
</dbReference>
<feature type="transmembrane region" description="Helical" evidence="2">
    <location>
        <begin position="45"/>
        <end position="65"/>
    </location>
</feature>
<evidence type="ECO:0000256" key="2">
    <source>
        <dbReference type="SAM" id="Phobius"/>
    </source>
</evidence>
<keyword evidence="1" id="KW-0802">TPR repeat</keyword>
<dbReference type="Proteomes" id="UP000234966">
    <property type="component" value="Unassembled WGS sequence"/>
</dbReference>
<dbReference type="Gene3D" id="1.25.40.10">
    <property type="entry name" value="Tetratricopeptide repeat domain"/>
    <property type="match status" value="1"/>
</dbReference>
<evidence type="ECO:0000313" key="3">
    <source>
        <dbReference type="EMBL" id="PMB48284.1"/>
    </source>
</evidence>
<protein>
    <submittedName>
        <fullName evidence="3">Uncharacterized protein</fullName>
    </submittedName>
</protein>
<name>A0A2N6MND0_9CYAN</name>
<dbReference type="SUPFAM" id="SSF48452">
    <property type="entry name" value="TPR-like"/>
    <property type="match status" value="1"/>
</dbReference>
<accession>A0A2N6MND0</accession>
<keyword evidence="2" id="KW-0812">Transmembrane</keyword>
<keyword evidence="2" id="KW-1133">Transmembrane helix</keyword>
<organism evidence="3 4">
    <name type="scientific">Fischerella thermalis CCMEE 5330</name>
    <dbReference type="NCBI Taxonomy" id="2019670"/>
    <lineage>
        <taxon>Bacteria</taxon>
        <taxon>Bacillati</taxon>
        <taxon>Cyanobacteriota</taxon>
        <taxon>Cyanophyceae</taxon>
        <taxon>Nostocales</taxon>
        <taxon>Hapalosiphonaceae</taxon>
        <taxon>Fischerella</taxon>
    </lineage>
</organism>
<feature type="repeat" description="TPR" evidence="1">
    <location>
        <begin position="108"/>
        <end position="141"/>
    </location>
</feature>
<dbReference type="Pfam" id="PF13181">
    <property type="entry name" value="TPR_8"/>
    <property type="match status" value="1"/>
</dbReference>
<evidence type="ECO:0000313" key="4">
    <source>
        <dbReference type="Proteomes" id="UP000234966"/>
    </source>
</evidence>
<dbReference type="EMBL" id="NMQI01000031">
    <property type="protein sequence ID" value="PMB48284.1"/>
    <property type="molecule type" value="Genomic_DNA"/>
</dbReference>
<comment type="caution">
    <text evidence="3">The sequence shown here is derived from an EMBL/GenBank/DDBJ whole genome shotgun (WGS) entry which is preliminary data.</text>
</comment>
<sequence>MGILIQFFRDMRHWEAPVRWSFWVALGLLVALLLAFAVGREQVPTWSLAGLVALTLVLQGIALYGNRHLVTPYTQAQRAFRDGDFGGARTILEQHIAEQSRAGKTVNADVYVLLGNALRNLAELDESERVLRRVVGQQPDYGFALYGLGRTLLVKGNYAEAAETIKKSLLFGAPKAVSFEMGYATLESGDVETGRDILHEALAHADEPYRKLMAYHLLGGLETLVEPSPRAMAQGLAYWEREAAVFASTPYGARVAEHVQAMRAALERV</sequence>